<dbReference type="InterPro" id="IPR023286">
    <property type="entry name" value="ABATE_dom_sf"/>
</dbReference>
<dbReference type="EMBL" id="CP023702">
    <property type="protein sequence ID" value="QEU74775.1"/>
    <property type="molecule type" value="Genomic_DNA"/>
</dbReference>
<dbReference type="SUPFAM" id="SSF160904">
    <property type="entry name" value="Jann2411-like"/>
    <property type="match status" value="1"/>
</dbReference>
<protein>
    <recommendedName>
        <fullName evidence="1">Zinc finger CGNR domain-containing protein</fullName>
    </recommendedName>
</protein>
<evidence type="ECO:0000313" key="3">
    <source>
        <dbReference type="Proteomes" id="UP000326178"/>
    </source>
</evidence>
<gene>
    <name evidence="2" type="ORF">CP967_24800</name>
</gene>
<sequence>MPPSPAPDPRPLTGEPLALDLLNTRWIDAEGPHDLLERPGGLALWLASPAVREHLGTTPVPADRATLDHLLRVRGALDVLVTAPGRPGPDAVAALNEVLSHGRILRSMDADGRPGSAVEVEAASWLPAWHAAEDWLRLMDDRPDRVRPCANDECVLHFYDVSKNGTRRWCSMAGCGNRAKAQRHYARHRTV</sequence>
<dbReference type="InterPro" id="IPR010852">
    <property type="entry name" value="ABATE"/>
</dbReference>
<dbReference type="OrthoDB" id="3211108at2"/>
<dbReference type="InterPro" id="IPR021005">
    <property type="entry name" value="Znf_CGNR"/>
</dbReference>
<accession>A0A5J6FIL1</accession>
<feature type="domain" description="Zinc finger CGNR" evidence="1">
    <location>
        <begin position="145"/>
        <end position="188"/>
    </location>
</feature>
<dbReference type="Pfam" id="PF11706">
    <property type="entry name" value="zf-CGNR"/>
    <property type="match status" value="1"/>
</dbReference>
<dbReference type="PANTHER" id="PTHR35525">
    <property type="entry name" value="BLL6575 PROTEIN"/>
    <property type="match status" value="1"/>
</dbReference>
<dbReference type="PANTHER" id="PTHR35525:SF3">
    <property type="entry name" value="BLL6575 PROTEIN"/>
    <property type="match status" value="1"/>
</dbReference>
<name>A0A5J6FIL1_9ACTN</name>
<keyword evidence="3" id="KW-1185">Reference proteome</keyword>
<evidence type="ECO:0000313" key="2">
    <source>
        <dbReference type="EMBL" id="QEU74775.1"/>
    </source>
</evidence>
<dbReference type="RefSeq" id="WP_150490075.1">
    <property type="nucleotide sequence ID" value="NZ_BMUV01000002.1"/>
</dbReference>
<reference evidence="2 3" key="1">
    <citation type="submission" date="2017-09" db="EMBL/GenBank/DDBJ databases">
        <authorList>
            <person name="Lee N."/>
            <person name="Cho B.-K."/>
        </authorList>
    </citation>
    <scope>NUCLEOTIDE SEQUENCE [LARGE SCALE GENOMIC DNA]</scope>
    <source>
        <strain evidence="2 3">ATCC 12769</strain>
    </source>
</reference>
<dbReference type="Proteomes" id="UP000326178">
    <property type="component" value="Chromosome"/>
</dbReference>
<dbReference type="Gene3D" id="1.10.3300.10">
    <property type="entry name" value="Jann2411-like domain"/>
    <property type="match status" value="1"/>
</dbReference>
<proteinExistence type="predicted"/>
<dbReference type="AlphaFoldDB" id="A0A5J6FIL1"/>
<evidence type="ECO:0000259" key="1">
    <source>
        <dbReference type="Pfam" id="PF11706"/>
    </source>
</evidence>
<organism evidence="2 3">
    <name type="scientific">Streptomyces nitrosporeus</name>
    <dbReference type="NCBI Taxonomy" id="28894"/>
    <lineage>
        <taxon>Bacteria</taxon>
        <taxon>Bacillati</taxon>
        <taxon>Actinomycetota</taxon>
        <taxon>Actinomycetes</taxon>
        <taxon>Kitasatosporales</taxon>
        <taxon>Streptomycetaceae</taxon>
        <taxon>Streptomyces</taxon>
    </lineage>
</organism>
<dbReference type="KEGG" id="snk:CP967_24800"/>
<dbReference type="Pfam" id="PF07336">
    <property type="entry name" value="ABATE"/>
    <property type="match status" value="1"/>
</dbReference>